<evidence type="ECO:0000256" key="8">
    <source>
        <dbReference type="ARBA" id="ARBA00048988"/>
    </source>
</evidence>
<comment type="catalytic activity">
    <reaction evidence="8">
        <text>ATP + H2O = ADP + phosphate + H(+)</text>
        <dbReference type="Rhea" id="RHEA:13065"/>
        <dbReference type="ChEBI" id="CHEBI:15377"/>
        <dbReference type="ChEBI" id="CHEBI:15378"/>
        <dbReference type="ChEBI" id="CHEBI:30616"/>
        <dbReference type="ChEBI" id="CHEBI:43474"/>
        <dbReference type="ChEBI" id="CHEBI:456216"/>
        <dbReference type="EC" id="5.6.2.4"/>
    </reaction>
</comment>
<evidence type="ECO:0000256" key="5">
    <source>
        <dbReference type="ARBA" id="ARBA00023235"/>
    </source>
</evidence>
<dbReference type="InterPro" id="IPR000212">
    <property type="entry name" value="DNA_helicase_UvrD/REP"/>
</dbReference>
<evidence type="ECO:0000256" key="2">
    <source>
        <dbReference type="ARBA" id="ARBA00022801"/>
    </source>
</evidence>
<dbReference type="Pfam" id="PF12705">
    <property type="entry name" value="PDDEXK_1"/>
    <property type="match status" value="1"/>
</dbReference>
<dbReference type="STRING" id="1121267.CCUN_0329"/>
<evidence type="ECO:0000256" key="9">
    <source>
        <dbReference type="PROSITE-ProRule" id="PRU00560"/>
    </source>
</evidence>
<reference evidence="11 12" key="1">
    <citation type="submission" date="2017-04" db="EMBL/GenBank/DDBJ databases">
        <title>Complete genome sequence of the Campylobacter cuniculorum type strain LMG24588.</title>
        <authorList>
            <person name="Miller W.G."/>
            <person name="Yee E."/>
            <person name="Revez J."/>
            <person name="Bono J.L."/>
            <person name="Rossi M."/>
        </authorList>
    </citation>
    <scope>NUCLEOTIDE SEQUENCE [LARGE SCALE GENOMIC DNA]</scope>
    <source>
        <strain evidence="11 12">LMG 24588</strain>
    </source>
</reference>
<evidence type="ECO:0000313" key="11">
    <source>
        <dbReference type="EMBL" id="ARJ55982.1"/>
    </source>
</evidence>
<dbReference type="InterPro" id="IPR014017">
    <property type="entry name" value="DNA_helicase_UvrD-like_C"/>
</dbReference>
<dbReference type="Pfam" id="PF13361">
    <property type="entry name" value="UvrD_C"/>
    <property type="match status" value="2"/>
</dbReference>
<feature type="domain" description="UvrD-like helicase ATP-binding" evidence="10">
    <location>
        <begin position="1"/>
        <end position="408"/>
    </location>
</feature>
<evidence type="ECO:0000256" key="3">
    <source>
        <dbReference type="ARBA" id="ARBA00022806"/>
    </source>
</evidence>
<dbReference type="NCBIfam" id="NF010487">
    <property type="entry name" value="PRK13909.1-4"/>
    <property type="match status" value="1"/>
</dbReference>
<comment type="catalytic activity">
    <reaction evidence="6">
        <text>Couples ATP hydrolysis with the unwinding of duplex DNA by translocating in the 3'-5' direction.</text>
        <dbReference type="EC" id="5.6.2.4"/>
    </reaction>
</comment>
<dbReference type="RefSeq" id="WP_027305249.1">
    <property type="nucleotide sequence ID" value="NZ_CP020867.1"/>
</dbReference>
<dbReference type="GO" id="GO:0003677">
    <property type="term" value="F:DNA binding"/>
    <property type="evidence" value="ECO:0007669"/>
    <property type="project" value="InterPro"/>
</dbReference>
<accession>A0A1W6BV68</accession>
<dbReference type="SUPFAM" id="SSF52980">
    <property type="entry name" value="Restriction endonuclease-like"/>
    <property type="match status" value="1"/>
</dbReference>
<dbReference type="InterPro" id="IPR014016">
    <property type="entry name" value="UvrD-like_ATP-bd"/>
</dbReference>
<evidence type="ECO:0000256" key="6">
    <source>
        <dbReference type="ARBA" id="ARBA00034617"/>
    </source>
</evidence>
<dbReference type="GO" id="GO:0005829">
    <property type="term" value="C:cytosol"/>
    <property type="evidence" value="ECO:0007669"/>
    <property type="project" value="TreeGrafter"/>
</dbReference>
<evidence type="ECO:0000256" key="1">
    <source>
        <dbReference type="ARBA" id="ARBA00022741"/>
    </source>
</evidence>
<dbReference type="SUPFAM" id="SSF52540">
    <property type="entry name" value="P-loop containing nucleoside triphosphate hydrolases"/>
    <property type="match status" value="1"/>
</dbReference>
<evidence type="ECO:0000256" key="7">
    <source>
        <dbReference type="ARBA" id="ARBA00034808"/>
    </source>
</evidence>
<dbReference type="InterPro" id="IPR027417">
    <property type="entry name" value="P-loop_NTPase"/>
</dbReference>
<evidence type="ECO:0000256" key="4">
    <source>
        <dbReference type="ARBA" id="ARBA00022840"/>
    </source>
</evidence>
<dbReference type="InterPro" id="IPR038726">
    <property type="entry name" value="PDDEXK_AddAB-type"/>
</dbReference>
<keyword evidence="4 9" id="KW-0067">ATP-binding</keyword>
<keyword evidence="11" id="KW-0269">Exonuclease</keyword>
<dbReference type="PANTHER" id="PTHR11070:SF67">
    <property type="entry name" value="DNA 3'-5' HELICASE"/>
    <property type="match status" value="1"/>
</dbReference>
<dbReference type="AlphaFoldDB" id="A0A1W6BV68"/>
<dbReference type="Proteomes" id="UP000192902">
    <property type="component" value="Chromosome"/>
</dbReference>
<organism evidence="11 12">
    <name type="scientific">Campylobacter cuniculorum DSM 23162 = LMG 24588</name>
    <dbReference type="NCBI Taxonomy" id="1121267"/>
    <lineage>
        <taxon>Bacteria</taxon>
        <taxon>Pseudomonadati</taxon>
        <taxon>Campylobacterota</taxon>
        <taxon>Epsilonproteobacteria</taxon>
        <taxon>Campylobacterales</taxon>
        <taxon>Campylobacteraceae</taxon>
        <taxon>Campylobacter</taxon>
    </lineage>
</organism>
<feature type="binding site" evidence="9">
    <location>
        <begin position="12"/>
        <end position="19"/>
    </location>
    <ligand>
        <name>ATP</name>
        <dbReference type="ChEBI" id="CHEBI:30616"/>
    </ligand>
</feature>
<keyword evidence="1 9" id="KW-0547">Nucleotide-binding</keyword>
<dbReference type="GO" id="GO:0004527">
    <property type="term" value="F:exonuclease activity"/>
    <property type="evidence" value="ECO:0007669"/>
    <property type="project" value="UniProtKB-KW"/>
</dbReference>
<dbReference type="InterPro" id="IPR011335">
    <property type="entry name" value="Restrct_endonuc-II-like"/>
</dbReference>
<dbReference type="eggNOG" id="COG1074">
    <property type="taxonomic scope" value="Bacteria"/>
</dbReference>
<dbReference type="PANTHER" id="PTHR11070">
    <property type="entry name" value="UVRD / RECB / PCRA DNA HELICASE FAMILY MEMBER"/>
    <property type="match status" value="1"/>
</dbReference>
<name>A0A1W6BV68_9BACT</name>
<sequence>MSEFKPFLALEASAGSGKTFALSVRFVALILMGAKINEILALTFTKKASNEMQKRVIETFLHFDKDAKKAECEQLCRFLQKSKEELIALRDKKKQEFLRQNLKIYTFDAFFGKILRSFALNLGLMSDFKSSENELDIKAVFLRILNQQELEDLAHYIVELDKREDFFEELENLYQNAYFKKCENIQKPSQIQINQSYEELRAYCLSLNDKRLSANFDDEKLNLEEFLKKSFMDKFETTQYLKKLGEKDEILREKRQAFLTALNAYALELESFKIAKLMNLLEHFSLAKNQIHKEKNVLSFADVSKKVLELVQSELKDMIYFRLDGFIAHLLIDEFQDTSVIQYQILKPIICELVSGEGVRKFRSFFYVGDKKQSIYRFRKGKKELFDLLKREFPQIQSDSLDTNYRSTKEITNFINTIFKDKFLNYIPQKTPDDEHKKGGFVRVVSSKEQTKEEIKIKTLEALEEQIKFLREKNMQEPCILCWKNDDCDLVLDFLRTKHINAFTQSNILLENKANVRLLLEYAKYCIFGDEFYLHFVQALTGVKMSRLKLDLSKNAAENVLYLIKKLKLDLADAALIQFLEYAQDKENFLDLLFEPCPLKIVNEQNLGISIMSVHKSKGLEFENVILLDSLSKPKTNSSKILLEYDIDEGWELKIKDKLRKNDSDYKKFLDKIQKAELDDDINKLYVAMTRAKKSLIIIKRNEACIDGNHPSYFNSDVYLNLQEQDLGILEQEELKIQKKNFTSKDKLPHCIKVGLQELETQKNYETKQSYFGEAFHYFMQNINLKTKANFTRLCERLENKFRFLDKNEVKELILRIENLLNNDTFNKLLKDKKLLKEQSFSFKGQIKRLDLLALGEDENFIIDYKTGKSATDEHKNQIIFYKHAICEILKKNTRAFVVYCLKNQIEIIEL</sequence>
<evidence type="ECO:0000313" key="12">
    <source>
        <dbReference type="Proteomes" id="UP000192902"/>
    </source>
</evidence>
<dbReference type="GO" id="GO:0005524">
    <property type="term" value="F:ATP binding"/>
    <property type="evidence" value="ECO:0007669"/>
    <property type="project" value="UniProtKB-UniRule"/>
</dbReference>
<proteinExistence type="predicted"/>
<dbReference type="NCBIfam" id="NF010485">
    <property type="entry name" value="PRK13909.1-2"/>
    <property type="match status" value="1"/>
</dbReference>
<keyword evidence="3 9" id="KW-0347">Helicase</keyword>
<keyword evidence="11" id="KW-0540">Nuclease</keyword>
<evidence type="ECO:0000259" key="10">
    <source>
        <dbReference type="PROSITE" id="PS51198"/>
    </source>
</evidence>
<dbReference type="GO" id="GO:0000725">
    <property type="term" value="P:recombinational repair"/>
    <property type="evidence" value="ECO:0007669"/>
    <property type="project" value="TreeGrafter"/>
</dbReference>
<dbReference type="Pfam" id="PF00580">
    <property type="entry name" value="UvrD-helicase"/>
    <property type="match status" value="1"/>
</dbReference>
<dbReference type="GO" id="GO:0016887">
    <property type="term" value="F:ATP hydrolysis activity"/>
    <property type="evidence" value="ECO:0007669"/>
    <property type="project" value="RHEA"/>
</dbReference>
<dbReference type="OrthoDB" id="9810135at2"/>
<dbReference type="GO" id="GO:0043138">
    <property type="term" value="F:3'-5' DNA helicase activity"/>
    <property type="evidence" value="ECO:0007669"/>
    <property type="project" value="UniProtKB-EC"/>
</dbReference>
<dbReference type="Gene3D" id="3.40.50.300">
    <property type="entry name" value="P-loop containing nucleotide triphosphate hydrolases"/>
    <property type="match status" value="4"/>
</dbReference>
<gene>
    <name evidence="11" type="primary">addA</name>
    <name evidence="11" type="ORF">CCUN_0329</name>
</gene>
<dbReference type="NCBIfam" id="NF010486">
    <property type="entry name" value="PRK13909.1-3"/>
    <property type="match status" value="1"/>
</dbReference>
<protein>
    <recommendedName>
        <fullName evidence="7">DNA 3'-5' helicase</fullName>
        <ecNumber evidence="7">5.6.2.4</ecNumber>
    </recommendedName>
</protein>
<dbReference type="PROSITE" id="PS51198">
    <property type="entry name" value="UVRD_HELICASE_ATP_BIND"/>
    <property type="match status" value="1"/>
</dbReference>
<keyword evidence="5" id="KW-0413">Isomerase</keyword>
<keyword evidence="2 9" id="KW-0378">Hydrolase</keyword>
<dbReference type="KEGG" id="ccun:CCUN_0329"/>
<dbReference type="EC" id="5.6.2.4" evidence="7"/>
<dbReference type="EMBL" id="CP020867">
    <property type="protein sequence ID" value="ARJ55982.1"/>
    <property type="molecule type" value="Genomic_DNA"/>
</dbReference>